<evidence type="ECO:0000256" key="1">
    <source>
        <dbReference type="ARBA" id="ARBA00023015"/>
    </source>
</evidence>
<accession>A0A5M3TGQ2</accession>
<organism evidence="6 7">
    <name type="scientific">Limnospira platensis NIES-46</name>
    <dbReference type="NCBI Taxonomy" id="1236695"/>
    <lineage>
        <taxon>Bacteria</taxon>
        <taxon>Bacillati</taxon>
        <taxon>Cyanobacteriota</taxon>
        <taxon>Cyanophyceae</taxon>
        <taxon>Oscillatoriophycideae</taxon>
        <taxon>Oscillatoriales</taxon>
        <taxon>Sirenicapillariaceae</taxon>
        <taxon>Limnospira</taxon>
    </lineage>
</organism>
<dbReference type="InterPro" id="IPR015358">
    <property type="entry name" value="Tscrpt_reg_MerR_DNA-bd"/>
</dbReference>
<evidence type="ECO:0000256" key="3">
    <source>
        <dbReference type="ARBA" id="ARBA00023163"/>
    </source>
</evidence>
<keyword evidence="3" id="KW-0804">Transcription</keyword>
<dbReference type="CDD" id="cd04770">
    <property type="entry name" value="HTH_HMRTR"/>
    <property type="match status" value="1"/>
</dbReference>
<protein>
    <submittedName>
        <fullName evidence="6">MerR family transcriptional regulator</fullName>
    </submittedName>
</protein>
<feature type="domain" description="HTH merR-type" evidence="5">
    <location>
        <begin position="6"/>
        <end position="76"/>
    </location>
</feature>
<dbReference type="InterPro" id="IPR047057">
    <property type="entry name" value="MerR_fam"/>
</dbReference>
<dbReference type="PANTHER" id="PTHR30204">
    <property type="entry name" value="REDOX-CYCLING DRUG-SENSING TRANSCRIPTIONAL ACTIVATOR SOXR"/>
    <property type="match status" value="1"/>
</dbReference>
<keyword evidence="1" id="KW-0805">Transcription regulation</keyword>
<keyword evidence="4" id="KW-0175">Coiled coil</keyword>
<dbReference type="Pfam" id="PF09278">
    <property type="entry name" value="MerR-DNA-bind"/>
    <property type="match status" value="1"/>
</dbReference>
<dbReference type="Gene3D" id="1.10.1660.10">
    <property type="match status" value="1"/>
</dbReference>
<keyword evidence="2" id="KW-0238">DNA-binding</keyword>
<evidence type="ECO:0000256" key="2">
    <source>
        <dbReference type="ARBA" id="ARBA00023125"/>
    </source>
</evidence>
<dbReference type="GeneID" id="301685640"/>
<dbReference type="Pfam" id="PF00376">
    <property type="entry name" value="MerR"/>
    <property type="match status" value="1"/>
</dbReference>
<sequence>MGVDKLLKIGEVAAESGLSVKTIRYYDDIGLLWPTVDRSRSGYRLFAPEVLTRLAFIKRAQGLGLSLAEIAEILKIRDRGDIPCDQVKQRLQAKVADINQQIIALEGLKGELQELLSQWEDQPSASRMADTICPNIQLKP</sequence>
<keyword evidence="7" id="KW-1185">Reference proteome</keyword>
<dbReference type="SUPFAM" id="SSF46955">
    <property type="entry name" value="Putative DNA-binding domain"/>
    <property type="match status" value="1"/>
</dbReference>
<feature type="coiled-coil region" evidence="4">
    <location>
        <begin position="88"/>
        <end position="118"/>
    </location>
</feature>
<dbReference type="PRINTS" id="PR00040">
    <property type="entry name" value="HTHMERR"/>
</dbReference>
<evidence type="ECO:0000259" key="5">
    <source>
        <dbReference type="PROSITE" id="PS50937"/>
    </source>
</evidence>
<comment type="caution">
    <text evidence="6">The sequence shown here is derived from an EMBL/GenBank/DDBJ whole genome shotgun (WGS) entry which is preliminary data.</text>
</comment>
<dbReference type="InterPro" id="IPR000551">
    <property type="entry name" value="MerR-type_HTH_dom"/>
</dbReference>
<dbReference type="EMBL" id="BIMW01000289">
    <property type="protein sequence ID" value="GCE96869.1"/>
    <property type="molecule type" value="Genomic_DNA"/>
</dbReference>
<dbReference type="RefSeq" id="WP_006616244.1">
    <property type="nucleotide sequence ID" value="NZ_BIMW01000289.1"/>
</dbReference>
<dbReference type="PROSITE" id="PS00552">
    <property type="entry name" value="HTH_MERR_1"/>
    <property type="match status" value="1"/>
</dbReference>
<dbReference type="PANTHER" id="PTHR30204:SF94">
    <property type="entry name" value="HEAVY METAL-DEPENDENT TRANSCRIPTIONAL REGULATOR HI_0293-RELATED"/>
    <property type="match status" value="1"/>
</dbReference>
<dbReference type="PROSITE" id="PS50937">
    <property type="entry name" value="HTH_MERR_2"/>
    <property type="match status" value="1"/>
</dbReference>
<name>A0A5M3TGQ2_LIMPL</name>
<reference evidence="6 7" key="1">
    <citation type="journal article" date="2019" name="J Genomics">
        <title>The Draft Genome of a Hydrogen-producing Cyanobacterium, Arthrospira platensis NIES-46.</title>
        <authorList>
            <person name="Suzuki S."/>
            <person name="Yamaguchi H."/>
            <person name="Kawachi M."/>
        </authorList>
    </citation>
    <scope>NUCLEOTIDE SEQUENCE [LARGE SCALE GENOMIC DNA]</scope>
    <source>
        <strain evidence="6 7">NIES-46</strain>
    </source>
</reference>
<dbReference type="InterPro" id="IPR009061">
    <property type="entry name" value="DNA-bd_dom_put_sf"/>
</dbReference>
<dbReference type="Proteomes" id="UP000326169">
    <property type="component" value="Unassembled WGS sequence"/>
</dbReference>
<dbReference type="SMART" id="SM00422">
    <property type="entry name" value="HTH_MERR"/>
    <property type="match status" value="1"/>
</dbReference>
<gene>
    <name evidence="6" type="ORF">NIES46_49440</name>
</gene>
<evidence type="ECO:0000313" key="6">
    <source>
        <dbReference type="EMBL" id="GCE96869.1"/>
    </source>
</evidence>
<proteinExistence type="predicted"/>
<evidence type="ECO:0000313" key="7">
    <source>
        <dbReference type="Proteomes" id="UP000326169"/>
    </source>
</evidence>
<evidence type="ECO:0000256" key="4">
    <source>
        <dbReference type="SAM" id="Coils"/>
    </source>
</evidence>